<dbReference type="GO" id="GO:0008270">
    <property type="term" value="F:zinc ion binding"/>
    <property type="evidence" value="ECO:0007669"/>
    <property type="project" value="UniProtKB-KW"/>
</dbReference>
<dbReference type="PANTHER" id="PTHR12451">
    <property type="entry name" value="TRANSCRIPTION FACTOR CASTOR PROTEIN MING -RELATED"/>
    <property type="match status" value="1"/>
</dbReference>
<feature type="domain" description="C2H2-type" evidence="3">
    <location>
        <begin position="507"/>
        <end position="536"/>
    </location>
</feature>
<proteinExistence type="predicted"/>
<feature type="compositionally biased region" description="Basic and acidic residues" evidence="2">
    <location>
        <begin position="173"/>
        <end position="182"/>
    </location>
</feature>
<feature type="compositionally biased region" description="Basic and acidic residues" evidence="2">
    <location>
        <begin position="264"/>
        <end position="273"/>
    </location>
</feature>
<accession>A0AA88YHB7</accession>
<feature type="compositionally biased region" description="Basic and acidic residues" evidence="2">
    <location>
        <begin position="108"/>
        <end position="117"/>
    </location>
</feature>
<keyword evidence="1" id="KW-0863">Zinc-finger</keyword>
<reference evidence="4" key="1">
    <citation type="submission" date="2019-08" db="EMBL/GenBank/DDBJ databases">
        <title>The improved chromosome-level genome for the pearl oyster Pinctada fucata martensii using PacBio sequencing and Hi-C.</title>
        <authorList>
            <person name="Zheng Z."/>
        </authorList>
    </citation>
    <scope>NUCLEOTIDE SEQUENCE</scope>
    <source>
        <strain evidence="4">ZZ-2019</strain>
        <tissue evidence="4">Adductor muscle</tissue>
    </source>
</reference>
<dbReference type="GO" id="GO:0005634">
    <property type="term" value="C:nucleus"/>
    <property type="evidence" value="ECO:0007669"/>
    <property type="project" value="TreeGrafter"/>
</dbReference>
<feature type="compositionally biased region" description="Polar residues" evidence="2">
    <location>
        <begin position="74"/>
        <end position="94"/>
    </location>
</feature>
<keyword evidence="1" id="KW-0862">Zinc</keyword>
<evidence type="ECO:0000256" key="2">
    <source>
        <dbReference type="SAM" id="MobiDB-lite"/>
    </source>
</evidence>
<evidence type="ECO:0000256" key="1">
    <source>
        <dbReference type="PROSITE-ProRule" id="PRU00042"/>
    </source>
</evidence>
<sequence>MFGKGKFRSLDAICAKLKSAGENEVESGVKSTILTVNEIQNKTNSSENNNGDNKAILDNCVSCDLEKTEDGESEVQSSKTVEIQQVDNEKSPGSSRRKRKATTPRNISEVREKFDKIDESDELAEYEINNQNTDFPPEDDDDLNSSNNSAESGKENVYTRKTEELNDSVPQIKKIESIDTKTPDTPTSTCTDSPVTNSIHESLKTNDRKHARKPRKPVPSFNGCGSPLDLSTSSKETSYQNSITEEDPAVDDVDDDDVESDGEHDEKAKMNESEKAKCANIEISNLMDFAENTMNELLSIYGLNGVSDSVTRQVPNKCFSTNQILKGLKDDKFINSAAYIKAVFNKQPGDTTPAKSPGLPDYSKYLKRFSSGVECKVKYCKELGYREHFHCMDCNFRVFVKKEEMVRHFKWHRKREESLQHGFMRYSPMDDCSVKFGACTHNGRQTHYHCLQMGCDKVYISTSDVQMHANYHRKDSAIIQEGFQRFRATEDCGTQSCAFYGQRTTHFHCRRTGCNFTFKNKADMEKHKTYHQKDEVLARDGFKKFMKYEHCGYMGCRYSKLSNHIHCIRPGCLYVLHSTAQLFSHKRKHERRDFETAYRKYREESSEDSWMLSSASGLSLVNPMSLAPKPSHGSMSLPVSVKSESMQGDESCDSKLHSFDENSNSDVRSLDSENSASFHMDADTSCNGDSSINDTSLLSNHGNGIEGEKLNDSLTLPIPKYGDGTRKNKETDDATREETSNNTHDNIPITQTHSSALAHHLQSPTQPGLLNKPMATPNPAHAQSQPSNFFLSSPTQASFPLPARPPPVNLEKRERDESWKNYLLRFTANDPCNSRCQYLYKDHYHCRVDGCLVLFKSKDGVREHARFHEMQDRITPVAYSTYDKDTACPLNCQYSKKEKHYHCIWSGCTHVVPHHGPTFGRLEHYRIHEDARASIGKSYKYNMKASEDAPRRRGRPPKYPKNEIPVIPKVELSETEIEKSIEGTVDPSVINGFKKFAENEPCPDELCIFRMREHYHCARPRCHQATDRLDVLNLHAKDFHSFVTILEGFDTMIQHNKRHEASTESENSVTAKNSKKELVKTEPATPPTQKLMPVIPPNLHSPSIDAKGMIKTSGIYFPLSGLTGQSKVQPPVVAALPGATSGIASCLAAGTASTSVIPSSIATGLTTSQQGHIPIVSTPAGSPLTASPLLGTTLLNSTPPGIANPRQLPLTLLLQQGGNSFPQPSWIELCARMHYKQSDHCGRPFCKLKKKDHYHCFECNQAFSDESRIRAHVGKHGLKFSKLDLSVPSLNLLYSPTASPHVPIAPKQMESPAAKDKKDQS</sequence>
<feature type="compositionally biased region" description="Polar residues" evidence="2">
    <location>
        <begin position="229"/>
        <end position="243"/>
    </location>
</feature>
<feature type="domain" description="C2H2-type" evidence="3">
    <location>
        <begin position="1254"/>
        <end position="1276"/>
    </location>
</feature>
<feature type="region of interest" description="Disordered" evidence="2">
    <location>
        <begin position="1058"/>
        <end position="1096"/>
    </location>
</feature>
<feature type="region of interest" description="Disordered" evidence="2">
    <location>
        <begin position="794"/>
        <end position="813"/>
    </location>
</feature>
<comment type="caution">
    <text evidence="4">The sequence shown here is derived from an EMBL/GenBank/DDBJ whole genome shotgun (WGS) entry which is preliminary data.</text>
</comment>
<protein>
    <recommendedName>
        <fullName evidence="3">C2H2-type domain-containing protein</fullName>
    </recommendedName>
</protein>
<feature type="region of interest" description="Disordered" evidence="2">
    <location>
        <begin position="1301"/>
        <end position="1321"/>
    </location>
</feature>
<organism evidence="4 5">
    <name type="scientific">Pinctada imbricata</name>
    <name type="common">Atlantic pearl-oyster</name>
    <name type="synonym">Pinctada martensii</name>
    <dbReference type="NCBI Taxonomy" id="66713"/>
    <lineage>
        <taxon>Eukaryota</taxon>
        <taxon>Metazoa</taxon>
        <taxon>Spiralia</taxon>
        <taxon>Lophotrochozoa</taxon>
        <taxon>Mollusca</taxon>
        <taxon>Bivalvia</taxon>
        <taxon>Autobranchia</taxon>
        <taxon>Pteriomorphia</taxon>
        <taxon>Pterioida</taxon>
        <taxon>Pterioidea</taxon>
        <taxon>Pteriidae</taxon>
        <taxon>Pinctada</taxon>
    </lineage>
</organism>
<dbReference type="EMBL" id="VSWD01000004">
    <property type="protein sequence ID" value="KAK3105135.1"/>
    <property type="molecule type" value="Genomic_DNA"/>
</dbReference>
<dbReference type="InterPro" id="IPR013087">
    <property type="entry name" value="Znf_C2H2_type"/>
</dbReference>
<evidence type="ECO:0000259" key="3">
    <source>
        <dbReference type="PROSITE" id="PS50157"/>
    </source>
</evidence>
<evidence type="ECO:0000313" key="5">
    <source>
        <dbReference type="Proteomes" id="UP001186944"/>
    </source>
</evidence>
<dbReference type="GO" id="GO:0000977">
    <property type="term" value="F:RNA polymerase II transcription regulatory region sequence-specific DNA binding"/>
    <property type="evidence" value="ECO:0007669"/>
    <property type="project" value="TreeGrafter"/>
</dbReference>
<dbReference type="GO" id="GO:0045664">
    <property type="term" value="P:regulation of neuron differentiation"/>
    <property type="evidence" value="ECO:0007669"/>
    <property type="project" value="TreeGrafter"/>
</dbReference>
<dbReference type="PANTHER" id="PTHR12451:SF0">
    <property type="entry name" value="ZINC FINGER PROTEIN CASTOR HOMOLOG 1"/>
    <property type="match status" value="1"/>
</dbReference>
<keyword evidence="5" id="KW-1185">Reference proteome</keyword>
<dbReference type="PROSITE" id="PS00028">
    <property type="entry name" value="ZINC_FINGER_C2H2_1"/>
    <property type="match status" value="4"/>
</dbReference>
<dbReference type="GO" id="GO:0045944">
    <property type="term" value="P:positive regulation of transcription by RNA polymerase II"/>
    <property type="evidence" value="ECO:0007669"/>
    <property type="project" value="TreeGrafter"/>
</dbReference>
<feature type="compositionally biased region" description="Basic and acidic residues" evidence="2">
    <location>
        <begin position="723"/>
        <end position="739"/>
    </location>
</feature>
<feature type="region of interest" description="Disordered" evidence="2">
    <location>
        <begin position="763"/>
        <end position="785"/>
    </location>
</feature>
<feature type="region of interest" description="Disordered" evidence="2">
    <location>
        <begin position="703"/>
        <end position="748"/>
    </location>
</feature>
<feature type="compositionally biased region" description="Low complexity" evidence="2">
    <location>
        <begin position="183"/>
        <end position="196"/>
    </location>
</feature>
<gene>
    <name evidence="4" type="ORF">FSP39_017972</name>
</gene>
<feature type="compositionally biased region" description="Acidic residues" evidence="2">
    <location>
        <begin position="244"/>
        <end position="263"/>
    </location>
</feature>
<dbReference type="PROSITE" id="PS50157">
    <property type="entry name" value="ZINC_FINGER_C2H2_2"/>
    <property type="match status" value="2"/>
</dbReference>
<feature type="region of interest" description="Disordered" evidence="2">
    <location>
        <begin position="943"/>
        <end position="962"/>
    </location>
</feature>
<evidence type="ECO:0000313" key="4">
    <source>
        <dbReference type="EMBL" id="KAK3105135.1"/>
    </source>
</evidence>
<keyword evidence="1" id="KW-0479">Metal-binding</keyword>
<dbReference type="Proteomes" id="UP001186944">
    <property type="component" value="Unassembled WGS sequence"/>
</dbReference>
<dbReference type="InterPro" id="IPR040373">
    <property type="entry name" value="CASZ1"/>
</dbReference>
<feature type="region of interest" description="Disordered" evidence="2">
    <location>
        <begin position="629"/>
        <end position="673"/>
    </location>
</feature>
<feature type="compositionally biased region" description="Polar residues" evidence="2">
    <location>
        <begin position="661"/>
        <end position="673"/>
    </location>
</feature>
<dbReference type="SMART" id="SM00355">
    <property type="entry name" value="ZnF_C2H2"/>
    <property type="match status" value="7"/>
</dbReference>
<dbReference type="GO" id="GO:0000981">
    <property type="term" value="F:DNA-binding transcription factor activity, RNA polymerase II-specific"/>
    <property type="evidence" value="ECO:0007669"/>
    <property type="project" value="TreeGrafter"/>
</dbReference>
<name>A0AA88YHB7_PINIB</name>
<feature type="compositionally biased region" description="Basic and acidic residues" evidence="2">
    <location>
        <begin position="152"/>
        <end position="164"/>
    </location>
</feature>
<feature type="region of interest" description="Disordered" evidence="2">
    <location>
        <begin position="66"/>
        <end position="273"/>
    </location>
</feature>